<protein>
    <submittedName>
        <fullName evidence="2">Uncharacterized protein</fullName>
    </submittedName>
</protein>
<dbReference type="Proteomes" id="UP001311232">
    <property type="component" value="Unassembled WGS sequence"/>
</dbReference>
<evidence type="ECO:0000256" key="1">
    <source>
        <dbReference type="SAM" id="SignalP"/>
    </source>
</evidence>
<organism evidence="2 3">
    <name type="scientific">Crenichthys baileyi</name>
    <name type="common">White River springfish</name>
    <dbReference type="NCBI Taxonomy" id="28760"/>
    <lineage>
        <taxon>Eukaryota</taxon>
        <taxon>Metazoa</taxon>
        <taxon>Chordata</taxon>
        <taxon>Craniata</taxon>
        <taxon>Vertebrata</taxon>
        <taxon>Euteleostomi</taxon>
        <taxon>Actinopterygii</taxon>
        <taxon>Neopterygii</taxon>
        <taxon>Teleostei</taxon>
        <taxon>Neoteleostei</taxon>
        <taxon>Acanthomorphata</taxon>
        <taxon>Ovalentaria</taxon>
        <taxon>Atherinomorphae</taxon>
        <taxon>Cyprinodontiformes</taxon>
        <taxon>Goodeidae</taxon>
        <taxon>Crenichthys</taxon>
    </lineage>
</organism>
<evidence type="ECO:0000313" key="2">
    <source>
        <dbReference type="EMBL" id="KAK5598919.1"/>
    </source>
</evidence>
<dbReference type="EMBL" id="JAHHUM010002985">
    <property type="protein sequence ID" value="KAK5598919.1"/>
    <property type="molecule type" value="Genomic_DNA"/>
</dbReference>
<sequence>MKILNLLYLLMLLTAFVAPVFSARPAVLAVNCGTNSLGHEVVIEAHVMMMMEGRGLEERKKGGGGPRGIAGHPRGRPILPPQGLKALRRAFVNHGVKTPCKYSRSINMTWSSSAKCKEALPSGACFRETQMEVERVIKSSSSLSPSWVGFLLPVNHGT</sequence>
<proteinExistence type="predicted"/>
<keyword evidence="1" id="KW-0732">Signal</keyword>
<gene>
    <name evidence="2" type="ORF">CRENBAI_001885</name>
</gene>
<accession>A0AAV9QNP8</accession>
<comment type="caution">
    <text evidence="2">The sequence shown here is derived from an EMBL/GenBank/DDBJ whole genome shotgun (WGS) entry which is preliminary data.</text>
</comment>
<keyword evidence="3" id="KW-1185">Reference proteome</keyword>
<evidence type="ECO:0000313" key="3">
    <source>
        <dbReference type="Proteomes" id="UP001311232"/>
    </source>
</evidence>
<dbReference type="AlphaFoldDB" id="A0AAV9QNP8"/>
<feature type="chain" id="PRO_5043519125" evidence="1">
    <location>
        <begin position="23"/>
        <end position="158"/>
    </location>
</feature>
<feature type="signal peptide" evidence="1">
    <location>
        <begin position="1"/>
        <end position="22"/>
    </location>
</feature>
<reference evidence="2 3" key="1">
    <citation type="submission" date="2021-06" db="EMBL/GenBank/DDBJ databases">
        <authorList>
            <person name="Palmer J.M."/>
        </authorList>
    </citation>
    <scope>NUCLEOTIDE SEQUENCE [LARGE SCALE GENOMIC DNA]</scope>
    <source>
        <strain evidence="2 3">MEX-2019</strain>
        <tissue evidence="2">Muscle</tissue>
    </source>
</reference>
<name>A0AAV9QNP8_9TELE</name>